<dbReference type="InterPro" id="IPR001128">
    <property type="entry name" value="Cyt_P450"/>
</dbReference>
<dbReference type="HOGENOM" id="CLU_1070008_0_0_1"/>
<evidence type="ECO:0000313" key="11">
    <source>
        <dbReference type="Proteomes" id="UP000008370"/>
    </source>
</evidence>
<keyword evidence="6" id="KW-0560">Oxidoreductase</keyword>
<dbReference type="GO" id="GO:0005506">
    <property type="term" value="F:iron ion binding"/>
    <property type="evidence" value="ECO:0007669"/>
    <property type="project" value="InterPro"/>
</dbReference>
<dbReference type="InParanoid" id="K5UQ14"/>
<sequence>MADNSSGQASQRGCTFCLPLRLSSPSSSPADIETSIAQGRSVPSSLCRDRDYSSVQTPGNWVVRKDFLSHLAAARDDEGKPLGEQELTAEALSLIVAGSDTTSSSIGIVTYHVARNKNMQARLQKELDDVLGVPNSTFGADEVVAPFDLVKNLTYLQDVINEGLRLHSTIACSASGSTTETYLGERRTKGPIKTWAMTRNDDVPLYAFEASQKLEKLASRGPGYPIKQFLSTRKGMAHATSRTAAGSTAMDLRSSWGSRR</sequence>
<dbReference type="RefSeq" id="XP_007399699.1">
    <property type="nucleotide sequence ID" value="XM_007399637.1"/>
</dbReference>
<dbReference type="Pfam" id="PF00067">
    <property type="entry name" value="p450"/>
    <property type="match status" value="1"/>
</dbReference>
<accession>K5UQ14</accession>
<dbReference type="KEGG" id="pco:PHACADRAFT_187295"/>
<dbReference type="OrthoDB" id="3934656at2759"/>
<evidence type="ECO:0000256" key="4">
    <source>
        <dbReference type="ARBA" id="ARBA00022617"/>
    </source>
</evidence>
<evidence type="ECO:0000256" key="2">
    <source>
        <dbReference type="ARBA" id="ARBA00005179"/>
    </source>
</evidence>
<dbReference type="PANTHER" id="PTHR24305:SF29">
    <property type="entry name" value="BENZOATE-PARA-HYDROXYLASE"/>
    <property type="match status" value="1"/>
</dbReference>
<evidence type="ECO:0000256" key="5">
    <source>
        <dbReference type="ARBA" id="ARBA00022723"/>
    </source>
</evidence>
<name>K5UQ14_PHACS</name>
<comment type="cofactor">
    <cofactor evidence="1">
        <name>heme</name>
        <dbReference type="ChEBI" id="CHEBI:30413"/>
    </cofactor>
</comment>
<protein>
    <recommendedName>
        <fullName evidence="12">Cytochrome P450</fullName>
    </recommendedName>
</protein>
<dbReference type="GeneID" id="18910415"/>
<evidence type="ECO:0008006" key="12">
    <source>
        <dbReference type="Google" id="ProtNLM"/>
    </source>
</evidence>
<keyword evidence="4" id="KW-0349">Heme</keyword>
<reference evidence="10 11" key="1">
    <citation type="journal article" date="2012" name="BMC Genomics">
        <title>Comparative genomics of the white-rot fungi, Phanerochaete carnosa and P. chrysosporium, to elucidate the genetic basis of the distinct wood types they colonize.</title>
        <authorList>
            <person name="Suzuki H."/>
            <person name="MacDonald J."/>
            <person name="Syed K."/>
            <person name="Salamov A."/>
            <person name="Hori C."/>
            <person name="Aerts A."/>
            <person name="Henrissat B."/>
            <person name="Wiebenga A."/>
            <person name="vanKuyk P.A."/>
            <person name="Barry K."/>
            <person name="Lindquist E."/>
            <person name="LaButti K."/>
            <person name="Lapidus A."/>
            <person name="Lucas S."/>
            <person name="Coutinho P."/>
            <person name="Gong Y."/>
            <person name="Samejima M."/>
            <person name="Mahadevan R."/>
            <person name="Abou-Zaid M."/>
            <person name="de Vries R.P."/>
            <person name="Igarashi K."/>
            <person name="Yadav J.S."/>
            <person name="Grigoriev I.V."/>
            <person name="Master E.R."/>
        </authorList>
    </citation>
    <scope>NUCLEOTIDE SEQUENCE [LARGE SCALE GENOMIC DNA]</scope>
    <source>
        <strain evidence="10 11">HHB-10118-sp</strain>
    </source>
</reference>
<evidence type="ECO:0000256" key="3">
    <source>
        <dbReference type="ARBA" id="ARBA00010617"/>
    </source>
</evidence>
<evidence type="ECO:0000256" key="8">
    <source>
        <dbReference type="ARBA" id="ARBA00023033"/>
    </source>
</evidence>
<dbReference type="GO" id="GO:0016705">
    <property type="term" value="F:oxidoreductase activity, acting on paired donors, with incorporation or reduction of molecular oxygen"/>
    <property type="evidence" value="ECO:0007669"/>
    <property type="project" value="InterPro"/>
</dbReference>
<comment type="similarity">
    <text evidence="3">Belongs to the cytochrome P450 family.</text>
</comment>
<evidence type="ECO:0000256" key="1">
    <source>
        <dbReference type="ARBA" id="ARBA00001971"/>
    </source>
</evidence>
<keyword evidence="5" id="KW-0479">Metal-binding</keyword>
<organism evidence="10 11">
    <name type="scientific">Phanerochaete carnosa (strain HHB-10118-sp)</name>
    <name type="common">White-rot fungus</name>
    <name type="synonym">Peniophora carnosa</name>
    <dbReference type="NCBI Taxonomy" id="650164"/>
    <lineage>
        <taxon>Eukaryota</taxon>
        <taxon>Fungi</taxon>
        <taxon>Dikarya</taxon>
        <taxon>Basidiomycota</taxon>
        <taxon>Agaricomycotina</taxon>
        <taxon>Agaricomycetes</taxon>
        <taxon>Polyporales</taxon>
        <taxon>Phanerochaetaceae</taxon>
        <taxon>Phanerochaete</taxon>
    </lineage>
</organism>
<comment type="pathway">
    <text evidence="2">Secondary metabolite biosynthesis.</text>
</comment>
<evidence type="ECO:0000256" key="7">
    <source>
        <dbReference type="ARBA" id="ARBA00023004"/>
    </source>
</evidence>
<dbReference type="AlphaFoldDB" id="K5UQ14"/>
<keyword evidence="7" id="KW-0408">Iron</keyword>
<dbReference type="InterPro" id="IPR002401">
    <property type="entry name" value="Cyt_P450_E_grp-I"/>
</dbReference>
<dbReference type="InterPro" id="IPR050121">
    <property type="entry name" value="Cytochrome_P450_monoxygenase"/>
</dbReference>
<dbReference type="GO" id="GO:0020037">
    <property type="term" value="F:heme binding"/>
    <property type="evidence" value="ECO:0007669"/>
    <property type="project" value="InterPro"/>
</dbReference>
<evidence type="ECO:0000313" key="10">
    <source>
        <dbReference type="EMBL" id="EKM51906.1"/>
    </source>
</evidence>
<evidence type="ECO:0000256" key="9">
    <source>
        <dbReference type="SAM" id="MobiDB-lite"/>
    </source>
</evidence>
<dbReference type="EMBL" id="JH930476">
    <property type="protein sequence ID" value="EKM51906.1"/>
    <property type="molecule type" value="Genomic_DNA"/>
</dbReference>
<gene>
    <name evidence="10" type="ORF">PHACADRAFT_187295</name>
</gene>
<feature type="region of interest" description="Disordered" evidence="9">
    <location>
        <begin position="241"/>
        <end position="260"/>
    </location>
</feature>
<dbReference type="InterPro" id="IPR036396">
    <property type="entry name" value="Cyt_P450_sf"/>
</dbReference>
<dbReference type="Gene3D" id="1.10.630.10">
    <property type="entry name" value="Cytochrome P450"/>
    <property type="match status" value="1"/>
</dbReference>
<evidence type="ECO:0000256" key="6">
    <source>
        <dbReference type="ARBA" id="ARBA00023002"/>
    </source>
</evidence>
<dbReference type="PRINTS" id="PR00463">
    <property type="entry name" value="EP450I"/>
</dbReference>
<dbReference type="GO" id="GO:0004497">
    <property type="term" value="F:monooxygenase activity"/>
    <property type="evidence" value="ECO:0007669"/>
    <property type="project" value="UniProtKB-KW"/>
</dbReference>
<proteinExistence type="inferred from homology"/>
<dbReference type="Proteomes" id="UP000008370">
    <property type="component" value="Unassembled WGS sequence"/>
</dbReference>
<dbReference type="SUPFAM" id="SSF48264">
    <property type="entry name" value="Cytochrome P450"/>
    <property type="match status" value="1"/>
</dbReference>
<dbReference type="PANTHER" id="PTHR24305">
    <property type="entry name" value="CYTOCHROME P450"/>
    <property type="match status" value="1"/>
</dbReference>
<keyword evidence="11" id="KW-1185">Reference proteome</keyword>
<keyword evidence="8" id="KW-0503">Monooxygenase</keyword>